<dbReference type="GeneID" id="17266254"/>
<dbReference type="KEGG" id="ehx:EMIHUDRAFT_444648"/>
<dbReference type="RefSeq" id="XP_005773136.1">
    <property type="nucleotide sequence ID" value="XM_005773079.1"/>
</dbReference>
<protein>
    <recommendedName>
        <fullName evidence="4">EF-hand domain-containing protein</fullName>
    </recommendedName>
</protein>
<dbReference type="PaxDb" id="2903-EOD20707"/>
<dbReference type="EnsemblProtists" id="EOD20707">
    <property type="protein sequence ID" value="EOD20707"/>
    <property type="gene ID" value="EMIHUDRAFT_444648"/>
</dbReference>
<sequence>MKLCLLIVGALAASHAFSTPESAAAMTSAPAEKTFEALAFVPNATAIGLGFVESALTQAQVHLALQLGNLLSVNVTAFKDAWCEAVMPLMAFNLTTFTEAIKDHVRGKVMATFGKEAIDEDGDIEFDEVKESISAAFLEAEPPALTDNNSPTVAEYGADGDDPRDTALVLPAWTLWVTVTVLPVALAVRVTRDSAIRAWADPAAPAQMV</sequence>
<evidence type="ECO:0000313" key="3">
    <source>
        <dbReference type="Proteomes" id="UP000013827"/>
    </source>
</evidence>
<dbReference type="HOGENOM" id="CLU_1317556_0_0_1"/>
<dbReference type="AlphaFoldDB" id="A0A0D3JB22"/>
<accession>A0A0D3JB22</accession>
<evidence type="ECO:0000256" key="1">
    <source>
        <dbReference type="SAM" id="SignalP"/>
    </source>
</evidence>
<evidence type="ECO:0008006" key="4">
    <source>
        <dbReference type="Google" id="ProtNLM"/>
    </source>
</evidence>
<feature type="chain" id="PRO_5044224096" description="EF-hand domain-containing protein" evidence="1">
    <location>
        <begin position="17"/>
        <end position="209"/>
    </location>
</feature>
<proteinExistence type="predicted"/>
<reference evidence="3" key="1">
    <citation type="journal article" date="2013" name="Nature">
        <title>Pan genome of the phytoplankton Emiliania underpins its global distribution.</title>
        <authorList>
            <person name="Read B.A."/>
            <person name="Kegel J."/>
            <person name="Klute M.J."/>
            <person name="Kuo A."/>
            <person name="Lefebvre S.C."/>
            <person name="Maumus F."/>
            <person name="Mayer C."/>
            <person name="Miller J."/>
            <person name="Monier A."/>
            <person name="Salamov A."/>
            <person name="Young J."/>
            <person name="Aguilar M."/>
            <person name="Claverie J.M."/>
            <person name="Frickenhaus S."/>
            <person name="Gonzalez K."/>
            <person name="Herman E.K."/>
            <person name="Lin Y.C."/>
            <person name="Napier J."/>
            <person name="Ogata H."/>
            <person name="Sarno A.F."/>
            <person name="Shmutz J."/>
            <person name="Schroeder D."/>
            <person name="de Vargas C."/>
            <person name="Verret F."/>
            <person name="von Dassow P."/>
            <person name="Valentin K."/>
            <person name="Van de Peer Y."/>
            <person name="Wheeler G."/>
            <person name="Dacks J.B."/>
            <person name="Delwiche C.F."/>
            <person name="Dyhrman S.T."/>
            <person name="Glockner G."/>
            <person name="John U."/>
            <person name="Richards T."/>
            <person name="Worden A.Z."/>
            <person name="Zhang X."/>
            <person name="Grigoriev I.V."/>
            <person name="Allen A.E."/>
            <person name="Bidle K."/>
            <person name="Borodovsky M."/>
            <person name="Bowler C."/>
            <person name="Brownlee C."/>
            <person name="Cock J.M."/>
            <person name="Elias M."/>
            <person name="Gladyshev V.N."/>
            <person name="Groth M."/>
            <person name="Guda C."/>
            <person name="Hadaegh A."/>
            <person name="Iglesias-Rodriguez M.D."/>
            <person name="Jenkins J."/>
            <person name="Jones B.M."/>
            <person name="Lawson T."/>
            <person name="Leese F."/>
            <person name="Lindquist E."/>
            <person name="Lobanov A."/>
            <person name="Lomsadze A."/>
            <person name="Malik S.B."/>
            <person name="Marsh M.E."/>
            <person name="Mackinder L."/>
            <person name="Mock T."/>
            <person name="Mueller-Roeber B."/>
            <person name="Pagarete A."/>
            <person name="Parker M."/>
            <person name="Probert I."/>
            <person name="Quesneville H."/>
            <person name="Raines C."/>
            <person name="Rensing S.A."/>
            <person name="Riano-Pachon D.M."/>
            <person name="Richier S."/>
            <person name="Rokitta S."/>
            <person name="Shiraiwa Y."/>
            <person name="Soanes D.M."/>
            <person name="van der Giezen M."/>
            <person name="Wahlund T.M."/>
            <person name="Williams B."/>
            <person name="Wilson W."/>
            <person name="Wolfe G."/>
            <person name="Wurch L.L."/>
        </authorList>
    </citation>
    <scope>NUCLEOTIDE SEQUENCE</scope>
</reference>
<keyword evidence="3" id="KW-1185">Reference proteome</keyword>
<organism evidence="2 3">
    <name type="scientific">Emiliania huxleyi (strain CCMP1516)</name>
    <dbReference type="NCBI Taxonomy" id="280463"/>
    <lineage>
        <taxon>Eukaryota</taxon>
        <taxon>Haptista</taxon>
        <taxon>Haptophyta</taxon>
        <taxon>Prymnesiophyceae</taxon>
        <taxon>Isochrysidales</taxon>
        <taxon>Noelaerhabdaceae</taxon>
        <taxon>Emiliania</taxon>
    </lineage>
</organism>
<reference evidence="2" key="2">
    <citation type="submission" date="2024-10" db="UniProtKB">
        <authorList>
            <consortium name="EnsemblProtists"/>
        </authorList>
    </citation>
    <scope>IDENTIFICATION</scope>
</reference>
<dbReference type="Proteomes" id="UP000013827">
    <property type="component" value="Unassembled WGS sequence"/>
</dbReference>
<feature type="signal peptide" evidence="1">
    <location>
        <begin position="1"/>
        <end position="16"/>
    </location>
</feature>
<name>A0A0D3JB22_EMIH1</name>
<evidence type="ECO:0000313" key="2">
    <source>
        <dbReference type="EnsemblProtists" id="EOD20707"/>
    </source>
</evidence>
<keyword evidence="1" id="KW-0732">Signal</keyword>